<dbReference type="GO" id="GO:0005737">
    <property type="term" value="C:cytoplasm"/>
    <property type="evidence" value="ECO:0007669"/>
    <property type="project" value="UniProtKB-SubCell"/>
</dbReference>
<dbReference type="CDD" id="cd00585">
    <property type="entry name" value="Peptidase_C1B"/>
    <property type="match status" value="1"/>
</dbReference>
<dbReference type="GO" id="GO:0006508">
    <property type="term" value="P:proteolysis"/>
    <property type="evidence" value="ECO:0007669"/>
    <property type="project" value="UniProtKB-KW"/>
</dbReference>
<dbReference type="Proteomes" id="UP000683360">
    <property type="component" value="Unassembled WGS sequence"/>
</dbReference>
<proteinExistence type="inferred from homology"/>
<dbReference type="SUPFAM" id="SSF54001">
    <property type="entry name" value="Cysteine proteinases"/>
    <property type="match status" value="1"/>
</dbReference>
<feature type="active site" evidence="8">
    <location>
        <position position="372"/>
    </location>
</feature>
<evidence type="ECO:0000256" key="2">
    <source>
        <dbReference type="ARBA" id="ARBA00012465"/>
    </source>
</evidence>
<feature type="active site" evidence="8">
    <location>
        <position position="428"/>
    </location>
</feature>
<comment type="catalytic activity">
    <reaction evidence="1 7">
        <text>Inactivates bleomycin B2 (a cytotoxic glycometallopeptide) by hydrolysis of a carboxyamide bond of beta-aminoalanine, but also shows general aminopeptidase activity. The specificity varies somewhat with source, but amino acid arylamides of Met, Leu and Ala are preferred.</text>
        <dbReference type="EC" id="3.4.22.40"/>
    </reaction>
</comment>
<organism evidence="9 10">
    <name type="scientific">Mytilus edulis</name>
    <name type="common">Blue mussel</name>
    <dbReference type="NCBI Taxonomy" id="6550"/>
    <lineage>
        <taxon>Eukaryota</taxon>
        <taxon>Metazoa</taxon>
        <taxon>Spiralia</taxon>
        <taxon>Lophotrochozoa</taxon>
        <taxon>Mollusca</taxon>
        <taxon>Bivalvia</taxon>
        <taxon>Autobranchia</taxon>
        <taxon>Pteriomorphia</taxon>
        <taxon>Mytilida</taxon>
        <taxon>Mytiloidea</taxon>
        <taxon>Mytilidae</taxon>
        <taxon>Mytilinae</taxon>
        <taxon>Mytilus</taxon>
    </lineage>
</organism>
<evidence type="ECO:0000256" key="8">
    <source>
        <dbReference type="PIRSR" id="PIRSR005700-1"/>
    </source>
</evidence>
<comment type="similarity">
    <text evidence="7">Belongs to the peptidase C1 family.</text>
</comment>
<dbReference type="EC" id="3.4.22.40" evidence="2 7"/>
<sequence length="486" mass="55725">MSSVPGIQNEAVKQYKQSFLSDPKNRLARNVCSKQDLWDVCKNPDVIHTTPHVYNCKVSEGKPMTNQKSSGRCWIFACLNVIRSKCMSQFKVENLEFSQNYLFFWDKVERANYNLQCYVQCASKGETADGRLVHHLLFNPAEDGGQWDMMINLIEKYGIVPKTCCPDAQSAEASVKFNRLINNKMREFCNCLQTMVKDGASEAKVQAEKTRMMEQIYRIAATCLGTPSETFTWEFYDLEKNYVKIGPIKPVDFYRQYIKPIYNMEDKVCLVNDPRPNHSYGKLYTVDYLGNMTGGRPVLYINQPIEVLKKVTIASLKDDEAVWFGCDVGKCFYRQAGLLDLDVLDLDLVFGTNMLGMSKADRLIYGESLMTHAMTLTAAQVEEDEIFIWIYTYKFLPAIYRVNYIFKCKSSVCFAGFDCKATRWRVENSWGDTDGDKGYIAMSDNWFSEFVYEVVVDKKYLTSDMLDVLKQTPVVLPAWDPMGALA</sequence>
<keyword evidence="5 7" id="KW-0378">Hydrolase</keyword>
<dbReference type="InterPro" id="IPR000169">
    <property type="entry name" value="Pept_cys_AS"/>
</dbReference>
<dbReference type="PANTHER" id="PTHR10363:SF2">
    <property type="entry name" value="BLEOMYCIN HYDROLASE"/>
    <property type="match status" value="1"/>
</dbReference>
<keyword evidence="6 7" id="KW-0788">Thiol protease</keyword>
<protein>
    <recommendedName>
        <fullName evidence="3 7">Bleomycin hydrolase</fullName>
        <ecNumber evidence="2 7">3.4.22.40</ecNumber>
    </recommendedName>
</protein>
<evidence type="ECO:0000256" key="3">
    <source>
        <dbReference type="ARBA" id="ARBA00022227"/>
    </source>
</evidence>
<dbReference type="InterPro" id="IPR004134">
    <property type="entry name" value="Peptidase_C1B"/>
</dbReference>
<dbReference type="Gene3D" id="3.90.70.10">
    <property type="entry name" value="Cysteine proteinases"/>
    <property type="match status" value="1"/>
</dbReference>
<evidence type="ECO:0000256" key="4">
    <source>
        <dbReference type="ARBA" id="ARBA00022670"/>
    </source>
</evidence>
<dbReference type="GO" id="GO:0004197">
    <property type="term" value="F:cysteine-type endopeptidase activity"/>
    <property type="evidence" value="ECO:0007669"/>
    <property type="project" value="UniProtKB-EC"/>
</dbReference>
<evidence type="ECO:0000256" key="7">
    <source>
        <dbReference type="PIRNR" id="PIRNR005700"/>
    </source>
</evidence>
<gene>
    <name evidence="9" type="ORF">MEDL_4442</name>
</gene>
<name>A0A8S3PZ63_MYTED</name>
<dbReference type="AlphaFoldDB" id="A0A8S3PZ63"/>
<keyword evidence="10" id="KW-1185">Reference proteome</keyword>
<evidence type="ECO:0000313" key="10">
    <source>
        <dbReference type="Proteomes" id="UP000683360"/>
    </source>
</evidence>
<dbReference type="InterPro" id="IPR038765">
    <property type="entry name" value="Papain-like_cys_pep_sf"/>
</dbReference>
<comment type="caution">
    <text evidence="9">The sequence shown here is derived from an EMBL/GenBank/DDBJ whole genome shotgun (WGS) entry which is preliminary data.</text>
</comment>
<dbReference type="GO" id="GO:0043418">
    <property type="term" value="P:homocysteine catabolic process"/>
    <property type="evidence" value="ECO:0007669"/>
    <property type="project" value="TreeGrafter"/>
</dbReference>
<reference evidence="9" key="1">
    <citation type="submission" date="2021-03" db="EMBL/GenBank/DDBJ databases">
        <authorList>
            <person name="Bekaert M."/>
        </authorList>
    </citation>
    <scope>NUCLEOTIDE SEQUENCE</scope>
</reference>
<evidence type="ECO:0000256" key="1">
    <source>
        <dbReference type="ARBA" id="ARBA00000423"/>
    </source>
</evidence>
<dbReference type="GO" id="GO:0009636">
    <property type="term" value="P:response to toxic substance"/>
    <property type="evidence" value="ECO:0007669"/>
    <property type="project" value="TreeGrafter"/>
</dbReference>
<comment type="subcellular location">
    <subcellularLocation>
        <location evidence="7">Cytoplasm</location>
    </subcellularLocation>
</comment>
<dbReference type="Pfam" id="PF03051">
    <property type="entry name" value="Peptidase_C1_2"/>
    <property type="match status" value="2"/>
</dbReference>
<dbReference type="OrthoDB" id="2666448at2759"/>
<evidence type="ECO:0000313" key="9">
    <source>
        <dbReference type="EMBL" id="CAG2189087.1"/>
    </source>
</evidence>
<dbReference type="EMBL" id="CAJPWZ010000283">
    <property type="protein sequence ID" value="CAG2189087.1"/>
    <property type="molecule type" value="Genomic_DNA"/>
</dbReference>
<dbReference type="GO" id="GO:0070005">
    <property type="term" value="F:cysteine-type aminopeptidase activity"/>
    <property type="evidence" value="ECO:0007669"/>
    <property type="project" value="InterPro"/>
</dbReference>
<keyword evidence="4 7" id="KW-0645">Protease</keyword>
<feature type="active site" evidence="8">
    <location>
        <position position="73"/>
    </location>
</feature>
<dbReference type="PANTHER" id="PTHR10363">
    <property type="entry name" value="BLEOMYCIN HYDROLASE"/>
    <property type="match status" value="1"/>
</dbReference>
<dbReference type="PROSITE" id="PS00139">
    <property type="entry name" value="THIOL_PROTEASE_CYS"/>
    <property type="match status" value="1"/>
</dbReference>
<dbReference type="PIRSF" id="PIRSF005700">
    <property type="entry name" value="PepC"/>
    <property type="match status" value="1"/>
</dbReference>
<keyword evidence="7" id="KW-0963">Cytoplasm</keyword>
<evidence type="ECO:0000256" key="6">
    <source>
        <dbReference type="ARBA" id="ARBA00022807"/>
    </source>
</evidence>
<evidence type="ECO:0000256" key="5">
    <source>
        <dbReference type="ARBA" id="ARBA00022801"/>
    </source>
</evidence>
<accession>A0A8S3PZ63</accession>